<dbReference type="Proteomes" id="UP000297986">
    <property type="component" value="Unassembled WGS sequence"/>
</dbReference>
<dbReference type="AlphaFoldDB" id="A0A4Z1DS48"/>
<evidence type="ECO:0000256" key="2">
    <source>
        <dbReference type="PIRSR" id="PIRSR018249-2"/>
    </source>
</evidence>
<protein>
    <submittedName>
        <fullName evidence="5">Methyltransferase domain-containing protein</fullName>
    </submittedName>
</protein>
<dbReference type="PIRSF" id="PIRSF018249">
    <property type="entry name" value="MyrA_prd"/>
    <property type="match status" value="1"/>
</dbReference>
<keyword evidence="5" id="KW-0489">Methyltransferase</keyword>
<reference evidence="5 6" key="1">
    <citation type="submission" date="2019-04" db="EMBL/GenBank/DDBJ databases">
        <title>Genome sequencing of Streptococcus rubneri DSM 26920(T).</title>
        <authorList>
            <person name="Kook J.-K."/>
            <person name="Park S.-N."/>
            <person name="Lim Y.K."/>
        </authorList>
    </citation>
    <scope>NUCLEOTIDE SEQUENCE [LARGE SCALE GENOMIC DNA]</scope>
    <source>
        <strain evidence="5 6">DSM 26920</strain>
    </source>
</reference>
<feature type="binding site" evidence="1">
    <location>
        <position position="20"/>
    </location>
    <ligand>
        <name>Zn(2+)</name>
        <dbReference type="ChEBI" id="CHEBI:29105"/>
    </ligand>
</feature>
<feature type="binding site" evidence="2">
    <location>
        <position position="195"/>
    </location>
    <ligand>
        <name>S-adenosyl-L-methionine</name>
        <dbReference type="ChEBI" id="CHEBI:59789"/>
    </ligand>
</feature>
<accession>A0A4Z1DS48</accession>
<feature type="binding site" evidence="2">
    <location>
        <position position="79"/>
    </location>
    <ligand>
        <name>S-adenosyl-L-methionine</name>
        <dbReference type="ChEBI" id="CHEBI:59789"/>
    </ligand>
</feature>
<dbReference type="GO" id="GO:0008168">
    <property type="term" value="F:methyltransferase activity"/>
    <property type="evidence" value="ECO:0007669"/>
    <property type="project" value="UniProtKB-KW"/>
</dbReference>
<dbReference type="InterPro" id="IPR041698">
    <property type="entry name" value="Methyltransf_25"/>
</dbReference>
<dbReference type="InterPro" id="IPR029063">
    <property type="entry name" value="SAM-dependent_MTases_sf"/>
</dbReference>
<dbReference type="CDD" id="cd02440">
    <property type="entry name" value="AdoMet_MTases"/>
    <property type="match status" value="1"/>
</dbReference>
<feature type="binding site" evidence="1">
    <location>
        <position position="23"/>
    </location>
    <ligand>
        <name>Zn(2+)</name>
        <dbReference type="ChEBI" id="CHEBI:29105"/>
    </ligand>
</feature>
<dbReference type="PANTHER" id="PTHR43591:SF24">
    <property type="entry name" value="2-METHOXY-6-POLYPRENYL-1,4-BENZOQUINOL METHYLASE, MITOCHONDRIAL"/>
    <property type="match status" value="1"/>
</dbReference>
<keyword evidence="1" id="KW-0862">Zinc</keyword>
<gene>
    <name evidence="5" type="ORF">E5S68_08325</name>
</gene>
<evidence type="ECO:0000313" key="5">
    <source>
        <dbReference type="EMBL" id="TGN91105.1"/>
    </source>
</evidence>
<dbReference type="RefSeq" id="WP_135783143.1">
    <property type="nucleotide sequence ID" value="NZ_MRXY01000006.1"/>
</dbReference>
<evidence type="ECO:0000259" key="3">
    <source>
        <dbReference type="Pfam" id="PF13649"/>
    </source>
</evidence>
<sequence>MNTNLKPKLQRFASATAFACPICQENLTLVESSLKCSNHHSFDLSKFGYVNLAPQVKASKDYDKENFQNRQLVLENGFYDHILNALSECLSPLAHPANILDIGCGEGFYSRKLQDAHPDKTFYAFDISKDSVQIAAKSDQEWKVKWFVGDLARLPLLDQSMDLLLDIFSPANYQEFKRVLAPDGRLVKVIPTAAHLQEIRQKVKDHLDQADYSNEQIIQHFSDHFTIENTIHCQETFELTPALREALLSMTPLLFHVDPAQIDWTNLTQVTISATILIGRSN</sequence>
<dbReference type="Pfam" id="PF21302">
    <property type="entry name" value="Zn_ribbon_RlmA"/>
    <property type="match status" value="1"/>
</dbReference>
<name>A0A4Z1DS48_9STRE</name>
<feature type="domain" description="23S rRNA (guanine(745)-N(1))-methyltransferase N-terminal" evidence="4">
    <location>
        <begin position="18"/>
        <end position="60"/>
    </location>
</feature>
<feature type="domain" description="Methyltransferase" evidence="3">
    <location>
        <begin position="99"/>
        <end position="184"/>
    </location>
</feature>
<dbReference type="InterPro" id="IPR016718">
    <property type="entry name" value="rRNA_m1G-MeTrfase_A_prd"/>
</dbReference>
<keyword evidence="1" id="KW-0479">Metal-binding</keyword>
<keyword evidence="2" id="KW-0949">S-adenosyl-L-methionine</keyword>
<comment type="caution">
    <text evidence="5">The sequence shown here is derived from an EMBL/GenBank/DDBJ whole genome shotgun (WGS) entry which is preliminary data.</text>
</comment>
<dbReference type="Gene3D" id="3.40.50.150">
    <property type="entry name" value="Vaccinia Virus protein VP39"/>
    <property type="match status" value="1"/>
</dbReference>
<dbReference type="GO" id="GO:0032259">
    <property type="term" value="P:methylation"/>
    <property type="evidence" value="ECO:0007669"/>
    <property type="project" value="UniProtKB-KW"/>
</dbReference>
<dbReference type="GO" id="GO:0046872">
    <property type="term" value="F:metal ion binding"/>
    <property type="evidence" value="ECO:0007669"/>
    <property type="project" value="UniProtKB-KW"/>
</dbReference>
<dbReference type="Pfam" id="PF13649">
    <property type="entry name" value="Methyltransf_25"/>
    <property type="match status" value="1"/>
</dbReference>
<proteinExistence type="predicted"/>
<keyword evidence="6" id="KW-1185">Reference proteome</keyword>
<feature type="binding site" evidence="2">
    <location>
        <begin position="106"/>
        <end position="107"/>
    </location>
    <ligand>
        <name>S-adenosyl-L-methionine</name>
        <dbReference type="ChEBI" id="CHEBI:59789"/>
    </ligand>
</feature>
<dbReference type="SUPFAM" id="SSF53335">
    <property type="entry name" value="S-adenosyl-L-methionine-dependent methyltransferases"/>
    <property type="match status" value="1"/>
</dbReference>
<dbReference type="PANTHER" id="PTHR43591">
    <property type="entry name" value="METHYLTRANSFERASE"/>
    <property type="match status" value="1"/>
</dbReference>
<organism evidence="5 6">
    <name type="scientific">Streptococcus rubneri</name>
    <dbReference type="NCBI Taxonomy" id="1234680"/>
    <lineage>
        <taxon>Bacteria</taxon>
        <taxon>Bacillati</taxon>
        <taxon>Bacillota</taxon>
        <taxon>Bacilli</taxon>
        <taxon>Lactobacillales</taxon>
        <taxon>Streptococcaceae</taxon>
        <taxon>Streptococcus</taxon>
    </lineage>
</organism>
<evidence type="ECO:0000259" key="4">
    <source>
        <dbReference type="Pfam" id="PF21302"/>
    </source>
</evidence>
<feature type="binding site" evidence="1">
    <location>
        <position position="40"/>
    </location>
    <ligand>
        <name>Zn(2+)</name>
        <dbReference type="ChEBI" id="CHEBI:29105"/>
    </ligand>
</feature>
<evidence type="ECO:0000256" key="1">
    <source>
        <dbReference type="PIRSR" id="PIRSR018249-1"/>
    </source>
</evidence>
<dbReference type="OrthoDB" id="5522265at2"/>
<dbReference type="InterPro" id="IPR048647">
    <property type="entry name" value="RlmA_N"/>
</dbReference>
<dbReference type="EMBL" id="SRRP01000002">
    <property type="protein sequence ID" value="TGN91105.1"/>
    <property type="molecule type" value="Genomic_DNA"/>
</dbReference>
<keyword evidence="5" id="KW-0808">Transferase</keyword>
<feature type="binding site" evidence="1">
    <location>
        <position position="36"/>
    </location>
    <ligand>
        <name>Zn(2+)</name>
        <dbReference type="ChEBI" id="CHEBI:29105"/>
    </ligand>
</feature>
<evidence type="ECO:0000313" key="6">
    <source>
        <dbReference type="Proteomes" id="UP000297986"/>
    </source>
</evidence>